<dbReference type="CDD" id="cd00038">
    <property type="entry name" value="CAP_ED"/>
    <property type="match status" value="1"/>
</dbReference>
<organism evidence="2 3">
    <name type="scientific">Desulfosarcina widdelii</name>
    <dbReference type="NCBI Taxonomy" id="947919"/>
    <lineage>
        <taxon>Bacteria</taxon>
        <taxon>Pseudomonadati</taxon>
        <taxon>Thermodesulfobacteriota</taxon>
        <taxon>Desulfobacteria</taxon>
        <taxon>Desulfobacterales</taxon>
        <taxon>Desulfosarcinaceae</taxon>
        <taxon>Desulfosarcina</taxon>
    </lineage>
</organism>
<dbReference type="OrthoDB" id="9775207at2"/>
<accession>A0A5K7Z7A5</accession>
<dbReference type="Proteomes" id="UP000427769">
    <property type="component" value="Chromosome"/>
</dbReference>
<name>A0A5K7Z7A5_9BACT</name>
<dbReference type="InterPro" id="IPR014710">
    <property type="entry name" value="RmlC-like_jellyroll"/>
</dbReference>
<dbReference type="SMART" id="SM00100">
    <property type="entry name" value="cNMP"/>
    <property type="match status" value="1"/>
</dbReference>
<dbReference type="PROSITE" id="PS50042">
    <property type="entry name" value="CNMP_BINDING_3"/>
    <property type="match status" value="1"/>
</dbReference>
<keyword evidence="3" id="KW-1185">Reference proteome</keyword>
<evidence type="ECO:0000259" key="1">
    <source>
        <dbReference type="PROSITE" id="PS50042"/>
    </source>
</evidence>
<sequence length="149" mass="17157">MIDKSILKPIRFFEELSDLMLESISSISELRIYSSNTYLNRRRRSADYLYVILEGEVVLEIESLTGNIVPIETIGAGEVIGISSLIEPEKSEYLSDAKTLVPTKALRIRSDQLFVLFYQNFELGFLIMKKIAYITRLRLTQRTHPIPKI</sequence>
<dbReference type="KEGG" id="dwd:DSCW_53090"/>
<dbReference type="InterPro" id="IPR018490">
    <property type="entry name" value="cNMP-bd_dom_sf"/>
</dbReference>
<dbReference type="EMBL" id="AP021875">
    <property type="protein sequence ID" value="BBO77892.1"/>
    <property type="molecule type" value="Genomic_DNA"/>
</dbReference>
<dbReference type="Gene3D" id="2.60.120.10">
    <property type="entry name" value="Jelly Rolls"/>
    <property type="match status" value="1"/>
</dbReference>
<dbReference type="AlphaFoldDB" id="A0A5K7Z7A5"/>
<dbReference type="InterPro" id="IPR000595">
    <property type="entry name" value="cNMP-bd_dom"/>
</dbReference>
<reference evidence="2 3" key="1">
    <citation type="submission" date="2019-11" db="EMBL/GenBank/DDBJ databases">
        <title>Comparative genomics of hydrocarbon-degrading Desulfosarcina strains.</title>
        <authorList>
            <person name="Watanabe M."/>
            <person name="Kojima H."/>
            <person name="Fukui M."/>
        </authorList>
    </citation>
    <scope>NUCLEOTIDE SEQUENCE [LARGE SCALE GENOMIC DNA]</scope>
    <source>
        <strain evidence="2 3">PP31</strain>
    </source>
</reference>
<protein>
    <recommendedName>
        <fullName evidence="1">Cyclic nucleotide-binding domain-containing protein</fullName>
    </recommendedName>
</protein>
<evidence type="ECO:0000313" key="3">
    <source>
        <dbReference type="Proteomes" id="UP000427769"/>
    </source>
</evidence>
<evidence type="ECO:0000313" key="2">
    <source>
        <dbReference type="EMBL" id="BBO77892.1"/>
    </source>
</evidence>
<dbReference type="SUPFAM" id="SSF51206">
    <property type="entry name" value="cAMP-binding domain-like"/>
    <property type="match status" value="1"/>
</dbReference>
<dbReference type="RefSeq" id="WP_155306581.1">
    <property type="nucleotide sequence ID" value="NZ_AP021875.1"/>
</dbReference>
<dbReference type="Pfam" id="PF00027">
    <property type="entry name" value="cNMP_binding"/>
    <property type="match status" value="1"/>
</dbReference>
<proteinExistence type="predicted"/>
<gene>
    <name evidence="2" type="ORF">DSCW_53090</name>
</gene>
<feature type="domain" description="Cyclic nucleotide-binding" evidence="1">
    <location>
        <begin position="12"/>
        <end position="86"/>
    </location>
</feature>